<evidence type="ECO:0000313" key="3">
    <source>
        <dbReference type="Proteomes" id="UP001652625"/>
    </source>
</evidence>
<dbReference type="InterPro" id="IPR036047">
    <property type="entry name" value="F-box-like_dom_sf"/>
</dbReference>
<dbReference type="PROSITE" id="PS50181">
    <property type="entry name" value="FBOX"/>
    <property type="match status" value="1"/>
</dbReference>
<accession>A0ABM4DN26</accession>
<dbReference type="SMART" id="SM00367">
    <property type="entry name" value="LRR_CC"/>
    <property type="match status" value="6"/>
</dbReference>
<keyword evidence="1" id="KW-0833">Ubl conjugation pathway</keyword>
<name>A0ABM4DN26_HYDVU</name>
<evidence type="ECO:0000313" key="4">
    <source>
        <dbReference type="RefSeq" id="XP_065675965.1"/>
    </source>
</evidence>
<feature type="domain" description="F-box" evidence="2">
    <location>
        <begin position="1"/>
        <end position="45"/>
    </location>
</feature>
<dbReference type="Gene3D" id="3.80.10.10">
    <property type="entry name" value="Ribonuclease Inhibitor"/>
    <property type="match status" value="2"/>
</dbReference>
<keyword evidence="3" id="KW-1185">Reference proteome</keyword>
<dbReference type="SUPFAM" id="SSF81383">
    <property type="entry name" value="F-box domain"/>
    <property type="match status" value="1"/>
</dbReference>
<gene>
    <name evidence="4" type="primary">LOC100215030</name>
</gene>
<dbReference type="SUPFAM" id="SSF52047">
    <property type="entry name" value="RNI-like"/>
    <property type="match status" value="1"/>
</dbReference>
<dbReference type="GeneID" id="100215030"/>
<sequence length="449" mass="50559">MSALFPDFILLKIFGYLSLKELMTVRRVSQRWRYISCDKTFWRRISIKEMGVCELLVTDKIVSCLTSYSKNIELLSLCHCLNITDQALKKVSSSVSRLRFLDLKGCAKVSDKSIEILSRSCSFLESVNLMGTLVTYVGLSYLVEKNKHITELIVSSFSLTMDSLRCISQSCINLIHLEAESSLTFINEKNKSVLSSDMIQILSKCCRQLTILILNYDECHLTNSDLIMLGKYCQDLECLEIYLDSDSWLSDEGLVNFCFCVPNLLALKLNETKVTDYTLFAIASNCSDIEALTLGGCDGVTDHGFLVLFENCKNLLSLSLGVCNSTSASIYFMAKSSCAQNLIHLSLQSWKINDNDLLCISKNIPSLNYLSILKCKFLTNIGLREAVVHWKYLNELDISHTNCATCDFDLFHLANTSKDLFRIAVYGCHGVTKSGIKALQYIFNICVEN</sequence>
<dbReference type="InterPro" id="IPR057207">
    <property type="entry name" value="FBXL15_LRR"/>
</dbReference>
<organism evidence="3 4">
    <name type="scientific">Hydra vulgaris</name>
    <name type="common">Hydra</name>
    <name type="synonym">Hydra attenuata</name>
    <dbReference type="NCBI Taxonomy" id="6087"/>
    <lineage>
        <taxon>Eukaryota</taxon>
        <taxon>Metazoa</taxon>
        <taxon>Cnidaria</taxon>
        <taxon>Hydrozoa</taxon>
        <taxon>Hydroidolina</taxon>
        <taxon>Anthoathecata</taxon>
        <taxon>Aplanulata</taxon>
        <taxon>Hydridae</taxon>
        <taxon>Hydra</taxon>
    </lineage>
</organism>
<dbReference type="SMART" id="SM00256">
    <property type="entry name" value="FBOX"/>
    <property type="match status" value="1"/>
</dbReference>
<dbReference type="Proteomes" id="UP001652625">
    <property type="component" value="Chromosome 15"/>
</dbReference>
<dbReference type="InterPro" id="IPR032675">
    <property type="entry name" value="LRR_dom_sf"/>
</dbReference>
<dbReference type="InterPro" id="IPR006553">
    <property type="entry name" value="Leu-rich_rpt_Cys-con_subtyp"/>
</dbReference>
<dbReference type="InterPro" id="IPR001810">
    <property type="entry name" value="F-box_dom"/>
</dbReference>
<dbReference type="Pfam" id="PF12937">
    <property type="entry name" value="F-box-like"/>
    <property type="match status" value="1"/>
</dbReference>
<reference evidence="4" key="1">
    <citation type="submission" date="2025-08" db="UniProtKB">
        <authorList>
            <consortium name="RefSeq"/>
        </authorList>
    </citation>
    <scope>IDENTIFICATION</scope>
</reference>
<dbReference type="Pfam" id="PF25372">
    <property type="entry name" value="DUF7885"/>
    <property type="match status" value="1"/>
</dbReference>
<evidence type="ECO:0000259" key="2">
    <source>
        <dbReference type="PROSITE" id="PS50181"/>
    </source>
</evidence>
<protein>
    <submittedName>
        <fullName evidence="4">F-box/LRR-repeat protein 2 isoform X2</fullName>
    </submittedName>
</protein>
<dbReference type="RefSeq" id="XP_065675965.1">
    <property type="nucleotide sequence ID" value="XM_065819893.1"/>
</dbReference>
<evidence type="ECO:0000256" key="1">
    <source>
        <dbReference type="ARBA" id="ARBA00022786"/>
    </source>
</evidence>
<dbReference type="PANTHER" id="PTHR13318">
    <property type="entry name" value="PARTNER OF PAIRED, ISOFORM B-RELATED"/>
    <property type="match status" value="1"/>
</dbReference>
<proteinExistence type="predicted"/>